<dbReference type="RefSeq" id="WP_005946341.1">
    <property type="nucleotide sequence ID" value="NZ_GG657679.1"/>
</dbReference>
<proteinExistence type="predicted"/>
<accession>C0CJ09</accession>
<feature type="non-terminal residue" evidence="1">
    <location>
        <position position="1"/>
    </location>
</feature>
<reference evidence="1 2" key="2">
    <citation type="submission" date="2009-02" db="EMBL/GenBank/DDBJ databases">
        <title>Draft genome sequence of Blautia hydrogenotrophica DSM 10507 (Ruminococcus hydrogenotrophicus DSM 10507).</title>
        <authorList>
            <person name="Sudarsanam P."/>
            <person name="Ley R."/>
            <person name="Guruge J."/>
            <person name="Turnbaugh P.J."/>
            <person name="Mahowald M."/>
            <person name="Liep D."/>
            <person name="Gordon J."/>
        </authorList>
    </citation>
    <scope>NUCLEOTIDE SEQUENCE [LARGE SCALE GENOMIC DNA]</scope>
    <source>
        <strain evidence="2">DSM 10507 / JCM 14656 / S5a33</strain>
    </source>
</reference>
<reference evidence="1 2" key="1">
    <citation type="submission" date="2009-01" db="EMBL/GenBank/DDBJ databases">
        <authorList>
            <person name="Fulton L."/>
            <person name="Clifton S."/>
            <person name="Fulton B."/>
            <person name="Xu J."/>
            <person name="Minx P."/>
            <person name="Pepin K.H."/>
            <person name="Johnson M."/>
            <person name="Bhonagiri V."/>
            <person name="Nash W.E."/>
            <person name="Mardis E.R."/>
            <person name="Wilson R.K."/>
        </authorList>
    </citation>
    <scope>NUCLEOTIDE SEQUENCE [LARGE SCALE GENOMIC DNA]</scope>
    <source>
        <strain evidence="2">DSM 10507 / JCM 14656 / S5a33</strain>
    </source>
</reference>
<name>C0CJ09_BLAHS</name>
<sequence length="395" mass="43953">KGSRKADDSYALTYQIPIEKQFKVETNLAERNNQTVKSRAFEFDAYGFQGSTQVEVTVTWNGTEIEPTEPNQYAVILEDGANTFTITPHNGEERGDTQEYTITFQKKSDGDGGDDPDNPDRPIVSCPELESYHNGTVNNSPLSFTVYAQNCRGEDLPASQIRAVCNGVECDVLWPNDGEVSFSADLREGANTIYVEVDDGDGNVFKQNYSITYTPPEEEVTGTITLSVEATTIGIGYLVAPTQVEITRDQRLSEVLLEVLDANNYAPEYTGDVESDFYLAHIMDKDGRDFVLNPVVPEDLEAHLLEINEQSAEDVYPMRWYTNSLGEFDFCVGSGWMYSVDGVYPNYSMADCILQDGNEIRIRFTLYYGADIGGAGALGNGTNEDEAIGNWEREW</sequence>
<dbReference type="PATRIC" id="fig|476272.21.peg.3832"/>
<evidence type="ECO:0000313" key="2">
    <source>
        <dbReference type="Proteomes" id="UP000003100"/>
    </source>
</evidence>
<comment type="caution">
    <text evidence="1">The sequence shown here is derived from an EMBL/GenBank/DDBJ whole genome shotgun (WGS) entry which is preliminary data.</text>
</comment>
<protein>
    <submittedName>
        <fullName evidence="1">Uncharacterized protein</fullName>
    </submittedName>
</protein>
<organism evidence="1 2">
    <name type="scientific">Blautia hydrogenotrophica (strain DSM 10507 / JCM 14656 / S5a33)</name>
    <name type="common">Ruminococcus hydrogenotrophicus</name>
    <dbReference type="NCBI Taxonomy" id="476272"/>
    <lineage>
        <taxon>Bacteria</taxon>
        <taxon>Bacillati</taxon>
        <taxon>Bacillota</taxon>
        <taxon>Clostridia</taxon>
        <taxon>Lachnospirales</taxon>
        <taxon>Lachnospiraceae</taxon>
        <taxon>Blautia</taxon>
    </lineage>
</organism>
<keyword evidence="2" id="KW-1185">Reference proteome</keyword>
<gene>
    <name evidence="1" type="ORF">RUMHYD_00826</name>
</gene>
<dbReference type="eggNOG" id="COG3064">
    <property type="taxonomic scope" value="Bacteria"/>
</dbReference>
<dbReference type="Proteomes" id="UP000003100">
    <property type="component" value="Unassembled WGS sequence"/>
</dbReference>
<dbReference type="EMBL" id="ACBZ01000033">
    <property type="protein sequence ID" value="EEG50266.1"/>
    <property type="molecule type" value="Genomic_DNA"/>
</dbReference>
<evidence type="ECO:0000313" key="1">
    <source>
        <dbReference type="EMBL" id="EEG50266.1"/>
    </source>
</evidence>
<dbReference type="AlphaFoldDB" id="C0CJ09"/>
<dbReference type="HOGENOM" id="CLU_697385_0_0_9"/>